<name>A0A3S0R546_9GAMM</name>
<proteinExistence type="predicted"/>
<sequence length="76" mass="8838">MGVDCKRWKIPEHCRCDRLGDEAGRPRCRGVLHQRSLRRVCIEIVQDIVAAAFGLLCRRSIWRRAARVQPAEVLRE</sequence>
<organism evidence="1">
    <name type="scientific">Billgrantia gudaonensis</name>
    <dbReference type="NCBI Taxonomy" id="376427"/>
    <lineage>
        <taxon>Bacteria</taxon>
        <taxon>Pseudomonadati</taxon>
        <taxon>Pseudomonadota</taxon>
        <taxon>Gammaproteobacteria</taxon>
        <taxon>Oceanospirillales</taxon>
        <taxon>Halomonadaceae</taxon>
        <taxon>Billgrantia</taxon>
    </lineage>
</organism>
<gene>
    <name evidence="1" type="ORF">DSL92_04550</name>
</gene>
<dbReference type="EMBL" id="RXHI01000012">
    <property type="protein sequence ID" value="RUA22648.1"/>
    <property type="molecule type" value="Genomic_DNA"/>
</dbReference>
<comment type="caution">
    <text evidence="1">The sequence shown here is derived from an EMBL/GenBank/DDBJ whole genome shotgun (WGS) entry which is preliminary data.</text>
</comment>
<evidence type="ECO:0000313" key="1">
    <source>
        <dbReference type="EMBL" id="RUA22648.1"/>
    </source>
</evidence>
<protein>
    <submittedName>
        <fullName evidence="1">Uncharacterized protein</fullName>
    </submittedName>
</protein>
<dbReference type="AlphaFoldDB" id="A0A3S0R546"/>
<reference evidence="1" key="1">
    <citation type="submission" date="2018-12" db="EMBL/GenBank/DDBJ databases">
        <authorList>
            <person name="Jadhav K."/>
            <person name="Kushwaha B."/>
            <person name="Jadhav I."/>
        </authorList>
    </citation>
    <scope>NUCLEOTIDE SEQUENCE [LARGE SCALE GENOMIC DNA]</scope>
    <source>
        <strain evidence="1">SBS 10</strain>
    </source>
</reference>
<accession>A0A3S0R546</accession>